<dbReference type="PROSITE" id="PS51406">
    <property type="entry name" value="FIBRINOGEN_C_2"/>
    <property type="match status" value="1"/>
</dbReference>
<keyword evidence="1 2" id="KW-1015">Disulfide bond</keyword>
<dbReference type="PROSITE" id="PS01186">
    <property type="entry name" value="EGF_2"/>
    <property type="match status" value="1"/>
</dbReference>
<dbReference type="Gene3D" id="2.10.25.10">
    <property type="entry name" value="Laminin"/>
    <property type="match status" value="1"/>
</dbReference>
<proteinExistence type="predicted"/>
<protein>
    <recommendedName>
        <fullName evidence="7">Fibrinogen C-terminal domain-containing protein</fullName>
    </recommendedName>
</protein>
<keyword evidence="6" id="KW-1185">Reference proteome</keyword>
<dbReference type="PANTHER" id="PTHR16146:SF46">
    <property type="entry name" value="INTELECTIN-1A-RELATED"/>
    <property type="match status" value="1"/>
</dbReference>
<evidence type="ECO:0000313" key="5">
    <source>
        <dbReference type="EMBL" id="CAH3190858.1"/>
    </source>
</evidence>
<dbReference type="PROSITE" id="PS00022">
    <property type="entry name" value="EGF_1"/>
    <property type="match status" value="1"/>
</dbReference>
<feature type="non-terminal residue" evidence="5">
    <location>
        <position position="1"/>
    </location>
</feature>
<dbReference type="Proteomes" id="UP001159427">
    <property type="component" value="Unassembled WGS sequence"/>
</dbReference>
<feature type="domain" description="Fibrinogen C-terminal" evidence="4">
    <location>
        <begin position="114"/>
        <end position="163"/>
    </location>
</feature>
<evidence type="ECO:0008006" key="7">
    <source>
        <dbReference type="Google" id="ProtNLM"/>
    </source>
</evidence>
<dbReference type="PANTHER" id="PTHR16146">
    <property type="entry name" value="INTELECTIN"/>
    <property type="match status" value="1"/>
</dbReference>
<evidence type="ECO:0000313" key="6">
    <source>
        <dbReference type="Proteomes" id="UP001159427"/>
    </source>
</evidence>
<comment type="caution">
    <text evidence="5">The sequence shown here is derived from an EMBL/GenBank/DDBJ whole genome shotgun (WGS) entry which is preliminary data.</text>
</comment>
<sequence length="332" mass="37274">FPGYSLLSPTISYYYAGSCIECGLRCLRYESCQSYNCFIPENSRLQVCHLNAETRKSKPENYKADKRSNYFELSQVANFKFICQNSGQRITHQNQCSCPPGFKGVTCQSKKLGYFSSSPGHSCKHIRDSGDSTGDGEYWIDPEKNGRPLKALCDMTTDGGGWLNVATLKKTESSPAWTAETSYREISNYQNNLMGISTSAMRQLRSHLKFTQLRFHCSKENGRTFHVITVNNSIGEAVVQYFSGQSSVLPASCGSFITMQDDNSYLAQQCHRWGNDGSRHYNNECTTIRRLLPTNITGLFITTYGSVMSLEAMSLQLLQNISGKSMFAENEE</sequence>
<comment type="caution">
    <text evidence="2">Lacks conserved residue(s) required for the propagation of feature annotation.</text>
</comment>
<name>A0ABN8SJJ2_9CNID</name>
<dbReference type="Pfam" id="PF00147">
    <property type="entry name" value="Fibrinogen_C"/>
    <property type="match status" value="1"/>
</dbReference>
<dbReference type="InterPro" id="IPR002181">
    <property type="entry name" value="Fibrinogen_a/b/g_C_dom"/>
</dbReference>
<feature type="disulfide bond" evidence="2">
    <location>
        <begin position="98"/>
        <end position="107"/>
    </location>
</feature>
<dbReference type="SUPFAM" id="SSF56496">
    <property type="entry name" value="Fibrinogen C-terminal domain-like"/>
    <property type="match status" value="1"/>
</dbReference>
<dbReference type="PROSITE" id="PS50026">
    <property type="entry name" value="EGF_3"/>
    <property type="match status" value="1"/>
</dbReference>
<dbReference type="Gene3D" id="2.60.120.1000">
    <property type="match status" value="1"/>
</dbReference>
<gene>
    <name evidence="5" type="ORF">PEVE_00020977</name>
</gene>
<reference evidence="5 6" key="1">
    <citation type="submission" date="2022-05" db="EMBL/GenBank/DDBJ databases">
        <authorList>
            <consortium name="Genoscope - CEA"/>
            <person name="William W."/>
        </authorList>
    </citation>
    <scope>NUCLEOTIDE SEQUENCE [LARGE SCALE GENOMIC DNA]</scope>
</reference>
<evidence type="ECO:0000256" key="1">
    <source>
        <dbReference type="ARBA" id="ARBA00023157"/>
    </source>
</evidence>
<accession>A0ABN8SJJ2</accession>
<dbReference type="Pfam" id="PF07974">
    <property type="entry name" value="EGF_2"/>
    <property type="match status" value="1"/>
</dbReference>
<dbReference type="InterPro" id="IPR013111">
    <property type="entry name" value="EGF_extracell"/>
</dbReference>
<evidence type="ECO:0000259" key="3">
    <source>
        <dbReference type="PROSITE" id="PS50026"/>
    </source>
</evidence>
<evidence type="ECO:0000256" key="2">
    <source>
        <dbReference type="PROSITE-ProRule" id="PRU00076"/>
    </source>
</evidence>
<dbReference type="EMBL" id="CALNXI010002809">
    <property type="protein sequence ID" value="CAH3190858.1"/>
    <property type="molecule type" value="Genomic_DNA"/>
</dbReference>
<dbReference type="NCBIfam" id="NF040941">
    <property type="entry name" value="GGGWT_bact"/>
    <property type="match status" value="1"/>
</dbReference>
<dbReference type="InterPro" id="IPR036056">
    <property type="entry name" value="Fibrinogen-like_C"/>
</dbReference>
<evidence type="ECO:0000259" key="4">
    <source>
        <dbReference type="PROSITE" id="PS51406"/>
    </source>
</evidence>
<organism evidence="5 6">
    <name type="scientific">Porites evermanni</name>
    <dbReference type="NCBI Taxonomy" id="104178"/>
    <lineage>
        <taxon>Eukaryota</taxon>
        <taxon>Metazoa</taxon>
        <taxon>Cnidaria</taxon>
        <taxon>Anthozoa</taxon>
        <taxon>Hexacorallia</taxon>
        <taxon>Scleractinia</taxon>
        <taxon>Fungiina</taxon>
        <taxon>Poritidae</taxon>
        <taxon>Porites</taxon>
    </lineage>
</organism>
<keyword evidence="2" id="KW-0245">EGF-like domain</keyword>
<dbReference type="InterPro" id="IPR000742">
    <property type="entry name" value="EGF"/>
</dbReference>
<feature type="domain" description="EGF-like" evidence="3">
    <location>
        <begin position="72"/>
        <end position="108"/>
    </location>
</feature>